<name>D5MH54_METO1</name>
<accession>D5MH54</accession>
<dbReference type="Proteomes" id="UP000006898">
    <property type="component" value="Chromosome"/>
</dbReference>
<dbReference type="EMBL" id="FP565575">
    <property type="protein sequence ID" value="CBE69085.1"/>
    <property type="molecule type" value="Genomic_DNA"/>
</dbReference>
<proteinExistence type="predicted"/>
<organism evidence="1 2">
    <name type="scientific">Methylomirabilis oxygeniifera</name>
    <dbReference type="NCBI Taxonomy" id="671143"/>
    <lineage>
        <taxon>Bacteria</taxon>
        <taxon>Candidatus Methylomirabilota</taxon>
        <taxon>Candidatus Methylomirabilia</taxon>
        <taxon>Candidatus Methylomirabilales</taxon>
        <taxon>Candidatus Methylomirabilaceae</taxon>
        <taxon>Candidatus Methylomirabilis</taxon>
    </lineage>
</organism>
<dbReference type="STRING" id="671143.DAMO_2035"/>
<gene>
    <name evidence="1" type="ORF">DAMO_2035</name>
</gene>
<sequence length="161" mass="17793">MSIADSFYKLVESASTALDIKVRSPYPGQVVDRPELRKFIDPEHVLVRKAKAGVRCRLICLDPESSQAFFARVGSKMADTPYFERTEAMIAALETAGGHVRRVGGGPAPELSFAVADGERAVLFLGAWGAIQKFEASVFETTDQPFIRFLETAFELCWSCR</sequence>
<dbReference type="AlphaFoldDB" id="D5MH54"/>
<dbReference type="KEGG" id="mox:DAMO_2035"/>
<dbReference type="HOGENOM" id="CLU_1640700_0_0_0"/>
<protein>
    <submittedName>
        <fullName evidence="1">Uncharacterized protein</fullName>
    </submittedName>
</protein>
<evidence type="ECO:0000313" key="1">
    <source>
        <dbReference type="EMBL" id="CBE69085.1"/>
    </source>
</evidence>
<reference evidence="1 2" key="1">
    <citation type="journal article" date="2010" name="Nature">
        <title>Nitrite-driven anaerobic methane oxidation by oxygenic bacteria.</title>
        <authorList>
            <person name="Ettwig K.F."/>
            <person name="Butler M.K."/>
            <person name="Le Paslier D."/>
            <person name="Pelletier E."/>
            <person name="Mangenot S."/>
            <person name="Kuypers M.M.M."/>
            <person name="Schreiber F."/>
            <person name="Dutilh B.E."/>
            <person name="Zedelius J."/>
            <person name="de Beer D."/>
            <person name="Gloerich J."/>
            <person name="Wessels H.J.C.T."/>
            <person name="van Allen T."/>
            <person name="Luesken F."/>
            <person name="Wu M."/>
            <person name="van de Pas-Schoonen K.T."/>
            <person name="Op den Camp H.J.M."/>
            <person name="Janssen-Megens E.M."/>
            <person name="Francoijs K-J."/>
            <person name="Stunnenberg H."/>
            <person name="Weissenbach J."/>
            <person name="Jetten M.S.M."/>
            <person name="Strous M."/>
        </authorList>
    </citation>
    <scope>NUCLEOTIDE SEQUENCE [LARGE SCALE GENOMIC DNA]</scope>
</reference>
<evidence type="ECO:0000313" key="2">
    <source>
        <dbReference type="Proteomes" id="UP000006898"/>
    </source>
</evidence>